<dbReference type="Gene3D" id="3.40.395.10">
    <property type="entry name" value="Adenoviral Proteinase, Chain A"/>
    <property type="match status" value="1"/>
</dbReference>
<dbReference type="Proteomes" id="UP000823674">
    <property type="component" value="Chromosome A05"/>
</dbReference>
<dbReference type="SUPFAM" id="SSF54001">
    <property type="entry name" value="Cysteine proteinases"/>
    <property type="match status" value="1"/>
</dbReference>
<evidence type="ECO:0000313" key="7">
    <source>
        <dbReference type="Proteomes" id="UP000823674"/>
    </source>
</evidence>
<dbReference type="InterPro" id="IPR038765">
    <property type="entry name" value="Papain-like_cys_pep_sf"/>
</dbReference>
<evidence type="ECO:0000259" key="5">
    <source>
        <dbReference type="PROSITE" id="PS50600"/>
    </source>
</evidence>
<dbReference type="Pfam" id="PF09331">
    <property type="entry name" value="DUF1985"/>
    <property type="match status" value="1"/>
</dbReference>
<comment type="caution">
    <text evidence="6">The sequence shown here is derived from an EMBL/GenBank/DDBJ whole genome shotgun (WGS) entry which is preliminary data.</text>
</comment>
<evidence type="ECO:0000256" key="2">
    <source>
        <dbReference type="ARBA" id="ARBA00022670"/>
    </source>
</evidence>
<dbReference type="Pfam" id="PF02902">
    <property type="entry name" value="Peptidase_C48"/>
    <property type="match status" value="1"/>
</dbReference>
<keyword evidence="7" id="KW-1185">Reference proteome</keyword>
<evidence type="ECO:0000256" key="4">
    <source>
        <dbReference type="SAM" id="MobiDB-lite"/>
    </source>
</evidence>
<protein>
    <recommendedName>
        <fullName evidence="5">Ubiquitin-like protease family profile domain-containing protein</fullName>
    </recommendedName>
</protein>
<dbReference type="PANTHER" id="PTHR48449">
    <property type="entry name" value="DUF1985 DOMAIN-CONTAINING PROTEIN"/>
    <property type="match status" value="1"/>
</dbReference>
<comment type="similarity">
    <text evidence="1">Belongs to the peptidase C48 family.</text>
</comment>
<dbReference type="PANTHER" id="PTHR48449:SF2">
    <property type="entry name" value="UBIQUITIN-LIKE PROTEASE FAMILY PROFILE DOMAIN-CONTAINING PROTEIN"/>
    <property type="match status" value="1"/>
</dbReference>
<feature type="compositionally biased region" description="Polar residues" evidence="4">
    <location>
        <begin position="382"/>
        <end position="400"/>
    </location>
</feature>
<accession>A0ABQ7MH74</accession>
<reference evidence="6 7" key="1">
    <citation type="submission" date="2021-03" db="EMBL/GenBank/DDBJ databases">
        <authorList>
            <person name="King G.J."/>
            <person name="Bancroft I."/>
            <person name="Baten A."/>
            <person name="Bloomfield J."/>
            <person name="Borpatragohain P."/>
            <person name="He Z."/>
            <person name="Irish N."/>
            <person name="Irwin J."/>
            <person name="Liu K."/>
            <person name="Mauleon R.P."/>
            <person name="Moore J."/>
            <person name="Morris R."/>
            <person name="Ostergaard L."/>
            <person name="Wang B."/>
            <person name="Wells R."/>
        </authorList>
    </citation>
    <scope>NUCLEOTIDE SEQUENCE [LARGE SCALE GENOMIC DNA]</scope>
    <source>
        <strain evidence="6">R-o-18</strain>
        <tissue evidence="6">Leaf</tissue>
    </source>
</reference>
<dbReference type="InterPro" id="IPR015410">
    <property type="entry name" value="DUF1985"/>
</dbReference>
<name>A0ABQ7MH74_BRACM</name>
<organism evidence="6 7">
    <name type="scientific">Brassica rapa subsp. trilocularis</name>
    <dbReference type="NCBI Taxonomy" id="1813537"/>
    <lineage>
        <taxon>Eukaryota</taxon>
        <taxon>Viridiplantae</taxon>
        <taxon>Streptophyta</taxon>
        <taxon>Embryophyta</taxon>
        <taxon>Tracheophyta</taxon>
        <taxon>Spermatophyta</taxon>
        <taxon>Magnoliopsida</taxon>
        <taxon>eudicotyledons</taxon>
        <taxon>Gunneridae</taxon>
        <taxon>Pentapetalae</taxon>
        <taxon>rosids</taxon>
        <taxon>malvids</taxon>
        <taxon>Brassicales</taxon>
        <taxon>Brassicaceae</taxon>
        <taxon>Brassiceae</taxon>
        <taxon>Brassica</taxon>
    </lineage>
</organism>
<evidence type="ECO:0000256" key="1">
    <source>
        <dbReference type="ARBA" id="ARBA00005234"/>
    </source>
</evidence>
<evidence type="ECO:0000313" key="6">
    <source>
        <dbReference type="EMBL" id="KAG5397270.1"/>
    </source>
</evidence>
<proteinExistence type="inferred from homology"/>
<dbReference type="PROSITE" id="PS50600">
    <property type="entry name" value="ULP_PROTEASE"/>
    <property type="match status" value="1"/>
</dbReference>
<gene>
    <name evidence="6" type="primary">A05g504100.1_BraROA</name>
    <name evidence="6" type="ORF">IGI04_019084</name>
</gene>
<evidence type="ECO:0000256" key="3">
    <source>
        <dbReference type="ARBA" id="ARBA00022801"/>
    </source>
</evidence>
<sequence>MVSAQLVDFPEEADDEDSGVIPDMMFAAGEEPVGVRVLTYQSSSALKRIFNALDEEEIDIIRRSLSSVIKMLYRKTVKDKEIRVKYACLALLESVLLPTSLKMKIAREHAEAIEDLEEFFSYPWGRLAFDMLMGSIKDRDEVALSQNTIDVKGFALALQLVMVKAVPSLTEVEQEICSSSESDSEEIEGTGRDIFTKKNTLNPAHARNVDKQSNVHVNCLIPADSTRTIDEFDLVWSDEEEDSKVDTLLARINRNHKFPNSLFRGSLSHTDVERLREAGKSTSKSRKATYVQGHVQHVEPGTVAGKVVLRVEDMLLKFKSEMNICVKEMVAEICEQQVVSPPVRTEIPRAVPVHVPGPATVNTEVDDANAITIGNVLRNISEYSTPPRSTRMSQDENLTPSKKDDVVPGFVCVTPEAETCAQSANSLNRTRQNAFHQILEGHKRQQKNVTSEPSFSLGLTQDEQIKVAEPCLEIQARDQECSASTNVVENIEQGQGSRKSKRHKTVSSGLVEDYQCGRHIMSRVREGQNYVFVVEDQSEVRRKYAQLCVKLGEKFVINVGGFAVYAKDIQLLLERPRLFPPKVIDILIRVGRLAVSRNLRPESRGTVEFLDTKFAQTINRMFPKFLKSRNKESYKFPKGLVDIFPSKDDPAVHPIRYYFPFNVGTKHWVGICFDARLGVLTVLDCNTSIYKDSTVEKHLNSIIQMLSYLARYVGQSIGEEPVMHCYDVSRPKFLAQNTNPSDSGLMAMLLMTRHAVYGIDARKNISPDILEEEGRRAAILLY</sequence>
<dbReference type="EMBL" id="JADBGQ010000005">
    <property type="protein sequence ID" value="KAG5397270.1"/>
    <property type="molecule type" value="Genomic_DNA"/>
</dbReference>
<dbReference type="InterPro" id="IPR003653">
    <property type="entry name" value="Peptidase_C48_C"/>
</dbReference>
<feature type="domain" description="Ubiquitin-like protease family profile" evidence="5">
    <location>
        <begin position="562"/>
        <end position="754"/>
    </location>
</feature>
<feature type="region of interest" description="Disordered" evidence="4">
    <location>
        <begin position="382"/>
        <end position="402"/>
    </location>
</feature>
<keyword evidence="3" id="KW-0378">Hydrolase</keyword>
<keyword evidence="2" id="KW-0645">Protease</keyword>